<sequence length="1095" mass="123276">MSVTEAEMWEDYRLNGAEFSAGDPPEDPETQHQELRRQAETFGLWNPVAMARRLGFGDDTVPGDIEDDPEDDFLAEILGNIGLQEPEPSEIQNSTENMFLLDTLDNLPRLRVSSSLMWVFLWALKEANCKDVPSFDHLRRVQKELRVECGIQSIPCKSVQGNVFFMNDPRAIIAKDWANPSTRKFIHVYPEIPEDGVIREVWHAQKWRKDMDLDILSPMYDSGASHYYVNKVSRLRDGKFVIPIRWIKFRGGIYADSFSLAYNDKGEATITDTEMTLIRAKNYYDLEHSGCIPKWAASAVEAGHPARMPNPKCVVAAGRPMYSSFINYFSDDVFGNRSKSWNKNWNGYMTHQNLPREILQQEFHVHFVSTSPNASVAEQFVEFKAAVEETHTDPVEVQDESGSSTCFSIYVNTGLSDNPMQSEICSHIGGKGNCFCRKCKVGGTQKDKAANNGYHALFEAGVPRSKAQILEELQKQVKLACAGVSKPVKASQTDTGVKDTYTQFWIDGLITRFQQMKKDEPDRSIEEIQEELIQWTVDNRDKLYSPFLTIKGFDPAVDTPIEILHTILLGIIKYIWHVTHSPWSVEAKQTYATRLQSTNTDGLSIHAIRSAYIMQYAGSLIGRQFKTIAQTNIFHLRGLVSDDQFMAWKAAGELAALMWVTEIRDLAEYCEDLKVAVTNVLDVFATIDPSKIITKIKYHLLVHADADVVRFGPLIGLATEGFESYNGVFRFCSILSNHLAPSRDIAIQLADQEGLKHRLTGGFWPSSADQKWTRAGSGVRDFLSEHPILQKLVGWTEKKSVNHGDIKLVSLEHGQKDRVSHSLESTNAAHAVNFGLYPPRSVWRKCKFVSPMAEFIKDLTIPGRISDILVDGAGVVLVVLEPFQVLASLDEMYGMPILNIKFKFNVQHDCHSANCEASGVRLRMQERVESDQIEKYIIHEPLDRFIINTHAFHNAHLLRATLPRHLVAPVPLFAGRESKHHQLAEELRDTQTKRKAAAAAKKRARADDDADAEEEEPRPRKKRKGVAKGKKSGPRAAPAASMVANRSRRQVKPTAKVKAAATVESDEEEEILFADSEEDSEEDSMYGPDSDDCSN</sequence>
<keyword evidence="3" id="KW-1185">Reference proteome</keyword>
<comment type="caution">
    <text evidence="2">The sequence shown here is derived from an EMBL/GenBank/DDBJ whole genome shotgun (WGS) entry which is preliminary data.</text>
</comment>
<feature type="compositionally biased region" description="Acidic residues" evidence="1">
    <location>
        <begin position="1064"/>
        <end position="1095"/>
    </location>
</feature>
<dbReference type="PANTHER" id="PTHR31912:SF34">
    <property type="entry name" value="NOTOCHORD-RELATED PROTEIN"/>
    <property type="match status" value="1"/>
</dbReference>
<evidence type="ECO:0000256" key="1">
    <source>
        <dbReference type="SAM" id="MobiDB-lite"/>
    </source>
</evidence>
<feature type="compositionally biased region" description="Basic residues" evidence="1">
    <location>
        <begin position="993"/>
        <end position="1004"/>
    </location>
</feature>
<evidence type="ECO:0000313" key="2">
    <source>
        <dbReference type="EMBL" id="KAJ7348480.1"/>
    </source>
</evidence>
<feature type="compositionally biased region" description="Basic and acidic residues" evidence="1">
    <location>
        <begin position="981"/>
        <end position="992"/>
    </location>
</feature>
<proteinExistence type="predicted"/>
<gene>
    <name evidence="2" type="ORF">DFH08DRAFT_1000375</name>
</gene>
<feature type="compositionally biased region" description="Low complexity" evidence="1">
    <location>
        <begin position="1054"/>
        <end position="1063"/>
    </location>
</feature>
<feature type="region of interest" description="Disordered" evidence="1">
    <location>
        <begin position="981"/>
        <end position="1095"/>
    </location>
</feature>
<evidence type="ECO:0000313" key="3">
    <source>
        <dbReference type="Proteomes" id="UP001218218"/>
    </source>
</evidence>
<organism evidence="2 3">
    <name type="scientific">Mycena albidolilacea</name>
    <dbReference type="NCBI Taxonomy" id="1033008"/>
    <lineage>
        <taxon>Eukaryota</taxon>
        <taxon>Fungi</taxon>
        <taxon>Dikarya</taxon>
        <taxon>Basidiomycota</taxon>
        <taxon>Agaricomycotina</taxon>
        <taxon>Agaricomycetes</taxon>
        <taxon>Agaricomycetidae</taxon>
        <taxon>Agaricales</taxon>
        <taxon>Marasmiineae</taxon>
        <taxon>Mycenaceae</taxon>
        <taxon>Mycena</taxon>
    </lineage>
</organism>
<accession>A0AAD7A2Z8</accession>
<dbReference type="PANTHER" id="PTHR31912">
    <property type="entry name" value="IP13529P"/>
    <property type="match status" value="1"/>
</dbReference>
<dbReference type="Proteomes" id="UP001218218">
    <property type="component" value="Unassembled WGS sequence"/>
</dbReference>
<dbReference type="EMBL" id="JARIHO010000017">
    <property type="protein sequence ID" value="KAJ7348480.1"/>
    <property type="molecule type" value="Genomic_DNA"/>
</dbReference>
<feature type="compositionally biased region" description="Basic residues" evidence="1">
    <location>
        <begin position="1019"/>
        <end position="1033"/>
    </location>
</feature>
<reference evidence="2" key="1">
    <citation type="submission" date="2023-03" db="EMBL/GenBank/DDBJ databases">
        <title>Massive genome expansion in bonnet fungi (Mycena s.s.) driven by repeated elements and novel gene families across ecological guilds.</title>
        <authorList>
            <consortium name="Lawrence Berkeley National Laboratory"/>
            <person name="Harder C.B."/>
            <person name="Miyauchi S."/>
            <person name="Viragh M."/>
            <person name="Kuo A."/>
            <person name="Thoen E."/>
            <person name="Andreopoulos B."/>
            <person name="Lu D."/>
            <person name="Skrede I."/>
            <person name="Drula E."/>
            <person name="Henrissat B."/>
            <person name="Morin E."/>
            <person name="Kohler A."/>
            <person name="Barry K."/>
            <person name="LaButti K."/>
            <person name="Morin E."/>
            <person name="Salamov A."/>
            <person name="Lipzen A."/>
            <person name="Mereny Z."/>
            <person name="Hegedus B."/>
            <person name="Baldrian P."/>
            <person name="Stursova M."/>
            <person name="Weitz H."/>
            <person name="Taylor A."/>
            <person name="Grigoriev I.V."/>
            <person name="Nagy L.G."/>
            <person name="Martin F."/>
            <person name="Kauserud H."/>
        </authorList>
    </citation>
    <scope>NUCLEOTIDE SEQUENCE</scope>
    <source>
        <strain evidence="2">CBHHK002</strain>
    </source>
</reference>
<name>A0AAD7A2Z8_9AGAR</name>
<protein>
    <submittedName>
        <fullName evidence="2">Uncharacterized protein</fullName>
    </submittedName>
</protein>
<dbReference type="AlphaFoldDB" id="A0AAD7A2Z8"/>